<name>A0AAD4KQM2_9EURO</name>
<dbReference type="SUPFAM" id="SSF52540">
    <property type="entry name" value="P-loop containing nucleoside triphosphate hydrolases"/>
    <property type="match status" value="1"/>
</dbReference>
<dbReference type="GO" id="GO:0003972">
    <property type="term" value="F:RNA ligase (ATP) activity"/>
    <property type="evidence" value="ECO:0007669"/>
    <property type="project" value="UniProtKB-UniRule"/>
</dbReference>
<evidence type="ECO:0000256" key="2">
    <source>
        <dbReference type="PIRSR" id="PIRSR019634-50"/>
    </source>
</evidence>
<dbReference type="GO" id="GO:0005634">
    <property type="term" value="C:nucleus"/>
    <property type="evidence" value="ECO:0007669"/>
    <property type="project" value="TreeGrafter"/>
</dbReference>
<reference evidence="6" key="1">
    <citation type="submission" date="2021-12" db="EMBL/GenBank/DDBJ databases">
        <title>Convergent genome expansion in fungi linked to evolution of root-endophyte symbiosis.</title>
        <authorList>
            <consortium name="DOE Joint Genome Institute"/>
            <person name="Ke Y.-H."/>
            <person name="Bonito G."/>
            <person name="Liao H.-L."/>
            <person name="Looney B."/>
            <person name="Rojas-Flechas A."/>
            <person name="Nash J."/>
            <person name="Hameed K."/>
            <person name="Schadt C."/>
            <person name="Martin F."/>
            <person name="Crous P.W."/>
            <person name="Miettinen O."/>
            <person name="Magnuson J.K."/>
            <person name="Labbe J."/>
            <person name="Jacobson D."/>
            <person name="Doktycz M.J."/>
            <person name="Veneault-Fourrey C."/>
            <person name="Kuo A."/>
            <person name="Mondo S."/>
            <person name="Calhoun S."/>
            <person name="Riley R."/>
            <person name="Ohm R."/>
            <person name="LaButti K."/>
            <person name="Andreopoulos B."/>
            <person name="Pangilinan J."/>
            <person name="Nolan M."/>
            <person name="Tritt A."/>
            <person name="Clum A."/>
            <person name="Lipzen A."/>
            <person name="Daum C."/>
            <person name="Barry K."/>
            <person name="Grigoriev I.V."/>
            <person name="Vilgalys R."/>
        </authorList>
    </citation>
    <scope>NUCLEOTIDE SEQUENCE</scope>
    <source>
        <strain evidence="6">PMI_201</strain>
    </source>
</reference>
<dbReference type="InterPro" id="IPR019039">
    <property type="entry name" value="T4-Rnl1-like_N"/>
</dbReference>
<keyword evidence="1 6" id="KW-0436">Ligase</keyword>
<keyword evidence="7" id="KW-1185">Reference proteome</keyword>
<dbReference type="PANTHER" id="PTHR32004">
    <property type="entry name" value="TRNA LIGASE"/>
    <property type="match status" value="1"/>
</dbReference>
<organism evidence="6 7">
    <name type="scientific">Talaromyces proteolyticus</name>
    <dbReference type="NCBI Taxonomy" id="1131652"/>
    <lineage>
        <taxon>Eukaryota</taxon>
        <taxon>Fungi</taxon>
        <taxon>Dikarya</taxon>
        <taxon>Ascomycota</taxon>
        <taxon>Pezizomycotina</taxon>
        <taxon>Eurotiomycetes</taxon>
        <taxon>Eurotiomycetidae</taxon>
        <taxon>Eurotiales</taxon>
        <taxon>Trichocomaceae</taxon>
        <taxon>Talaromyces</taxon>
        <taxon>Talaromyces sect. Bacilispori</taxon>
    </lineage>
</organism>
<gene>
    <name evidence="6" type="ORF">BGW36DRAFT_386220</name>
</gene>
<comment type="caution">
    <text evidence="6">The sequence shown here is derived from an EMBL/GenBank/DDBJ whole genome shotgun (WGS) entry which is preliminary data.</text>
</comment>
<dbReference type="FunFam" id="3.40.50.300:FF:001690">
    <property type="entry name" value="tRNA ligase"/>
    <property type="match status" value="1"/>
</dbReference>
<dbReference type="InterPro" id="IPR027417">
    <property type="entry name" value="P-loop_NTPase"/>
</dbReference>
<evidence type="ECO:0000313" key="7">
    <source>
        <dbReference type="Proteomes" id="UP001201262"/>
    </source>
</evidence>
<feature type="domain" description="tRNA ligase kinase" evidence="4">
    <location>
        <begin position="383"/>
        <end position="544"/>
    </location>
</feature>
<evidence type="ECO:0000313" key="6">
    <source>
        <dbReference type="EMBL" id="KAH8693264.1"/>
    </source>
</evidence>
<evidence type="ECO:0000259" key="5">
    <source>
        <dbReference type="Pfam" id="PF09511"/>
    </source>
</evidence>
<dbReference type="GO" id="GO:0051730">
    <property type="term" value="F:GTP-dependent polyribonucleotide 5'-hydroxyl-kinase activity"/>
    <property type="evidence" value="ECO:0007669"/>
    <property type="project" value="InterPro"/>
</dbReference>
<dbReference type="GeneID" id="70247285"/>
<dbReference type="InterPro" id="IPR015966">
    <property type="entry name" value="tRNA_lig_kin_fungi"/>
</dbReference>
<feature type="domain" description="T4 RNA ligase 1-like N-terminal" evidence="5">
    <location>
        <begin position="64"/>
        <end position="297"/>
    </location>
</feature>
<protein>
    <recommendedName>
        <fullName evidence="1">tRNA ligase</fullName>
        <ecNumber evidence="1">6.5.1.3</ecNumber>
    </recommendedName>
</protein>
<dbReference type="GO" id="GO:0005524">
    <property type="term" value="F:ATP binding"/>
    <property type="evidence" value="ECO:0007669"/>
    <property type="project" value="UniProtKB-UniRule"/>
</dbReference>
<comment type="catalytic activity">
    <reaction evidence="1">
        <text>ATP + (ribonucleotide)n-3'-hydroxyl + 5'-phospho-(ribonucleotide)m = (ribonucleotide)n+m + AMP + diphosphate.</text>
        <dbReference type="EC" id="6.5.1.3"/>
    </reaction>
</comment>
<dbReference type="AlphaFoldDB" id="A0AAD4KQM2"/>
<dbReference type="RefSeq" id="XP_046069137.1">
    <property type="nucleotide sequence ID" value="XM_046216998.1"/>
</dbReference>
<dbReference type="InterPro" id="IPR012387">
    <property type="entry name" value="Trl1_fun"/>
</dbReference>
<feature type="active site" description="N6-AMP-lysine intermediate" evidence="2">
    <location>
        <position position="115"/>
    </location>
</feature>
<sequence length="816" mass="92933">MVEQDPHQVGQLVQSLEAASKKGKGKKTFTCKKSTFAVAGSDNIRVDSWKFMDWDYKRDDLPTYARGLFTTRLKEGRHEICTRGYDKFFNVDEVRNTKWESIESSTRGPYELSVKENGCILFLSGLEDGTLLVCSKHSTGKRDDTPLSHAQAGERWVETHLRKVGKTVQELAIELRRLNATAIGELCDDEFEEHVLAYDEEAAGIYLHGINFNVPEFATLPSSEVHQFADKWGFKKAQFIVMDDIKAVKDFLDKCAETGSWNGRDTEGFVVRCQIREGSSGPYRDWFFKYKFEEPYLMYRQWREVTKAVIAGKLPHIRKHKKITEEYLLYARRQLAKDPKLARLYNSNHGIIAMRDGFLKERGLKGSEIIAMDAKEETSRNVVLVPVASIGCGKTTLAVALVKLFGWGHVQNDNLAKQKNKPRQFALDVTNALALNPAVIADRNNHLKRERQQLIEDVTAVFSDAKYVALQYVHEPKGFLLDDIRRVTRERVLSRGDNHQTIRAGTQDTKTIIGIMEGFVNRFEAIDRDRDPDTHFDEVIDLDVGASSRENLEKVVTRLHALYPGLIERLPSGEELDGAIEAALNEYHVDKDLSWGYKKNEKQDKKNKDKGINTRFHIQDPTILVKNIEYIGITVRGTAIQELLSSIFPKGGPPERAKLYNHLINARRIQPGFHVTLMHRSLNQQHPDVWKQYTDLYIQRMNERDPGDPTTTPNLAEARVRVERLIWNDQIMAFVVRLLPVDAEDGRDAQSWPCVNAVPHITVGTARPEIKPKQSNDMLQQWLEDGTGSDTGLWEAEIPGVKVLEGSIVPVMMRGR</sequence>
<evidence type="ECO:0000259" key="4">
    <source>
        <dbReference type="Pfam" id="PF08303"/>
    </source>
</evidence>
<keyword evidence="1" id="KW-0819">tRNA processing</keyword>
<evidence type="ECO:0000256" key="1">
    <source>
        <dbReference type="PIRNR" id="PIRNR019634"/>
    </source>
</evidence>
<proteinExistence type="inferred from homology"/>
<feature type="domain" description="tRNA ligase phosphodiesterase" evidence="3">
    <location>
        <begin position="547"/>
        <end position="812"/>
    </location>
</feature>
<dbReference type="EMBL" id="JAJTJA010000010">
    <property type="protein sequence ID" value="KAH8693264.1"/>
    <property type="molecule type" value="Genomic_DNA"/>
</dbReference>
<dbReference type="Pfam" id="PF08303">
    <property type="entry name" value="tRNA_lig_kinase"/>
    <property type="match status" value="1"/>
</dbReference>
<dbReference type="Pfam" id="PF08302">
    <property type="entry name" value="tRNA_lig_CPD"/>
    <property type="match status" value="1"/>
</dbReference>
<dbReference type="InterPro" id="IPR015965">
    <property type="entry name" value="tRNA_lig_PDEase"/>
</dbReference>
<dbReference type="Proteomes" id="UP001201262">
    <property type="component" value="Unassembled WGS sequence"/>
</dbReference>
<dbReference type="Pfam" id="PF09511">
    <property type="entry name" value="RNA_lig_T4_1"/>
    <property type="match status" value="1"/>
</dbReference>
<comment type="similarity">
    <text evidence="1">Belongs to the TRL1 family.</text>
</comment>
<dbReference type="GO" id="GO:0006388">
    <property type="term" value="P:tRNA splicing, via endonucleolytic cleavage and ligation"/>
    <property type="evidence" value="ECO:0007669"/>
    <property type="project" value="UniProtKB-UniRule"/>
</dbReference>
<dbReference type="EC" id="6.5.1.3" evidence="1"/>
<dbReference type="Gene3D" id="3.40.50.300">
    <property type="entry name" value="P-loop containing nucleotide triphosphate hydrolases"/>
    <property type="match status" value="1"/>
</dbReference>
<accession>A0AAD4KQM2</accession>
<evidence type="ECO:0000259" key="3">
    <source>
        <dbReference type="Pfam" id="PF08302"/>
    </source>
</evidence>
<dbReference type="PANTHER" id="PTHR32004:SF1">
    <property type="entry name" value="TRNA LIGASE"/>
    <property type="match status" value="1"/>
</dbReference>
<dbReference type="GO" id="GO:0008081">
    <property type="term" value="F:phosphoric diester hydrolase activity"/>
    <property type="evidence" value="ECO:0007669"/>
    <property type="project" value="InterPro"/>
</dbReference>
<dbReference type="PIRSF" id="PIRSF019634">
    <property type="entry name" value="tRNA_lig_yeast"/>
    <property type="match status" value="1"/>
</dbReference>